<evidence type="ECO:0000313" key="2">
    <source>
        <dbReference type="EMBL" id="KAK7480603.1"/>
    </source>
</evidence>
<feature type="signal peptide" evidence="1">
    <location>
        <begin position="1"/>
        <end position="29"/>
    </location>
</feature>
<name>A0ABD0K0A2_9CAEN</name>
<gene>
    <name evidence="2" type="ORF">BaRGS_00028179</name>
</gene>
<dbReference type="EMBL" id="JACVVK020000278">
    <property type="protein sequence ID" value="KAK7480603.1"/>
    <property type="molecule type" value="Genomic_DNA"/>
</dbReference>
<protein>
    <submittedName>
        <fullName evidence="2">Uncharacterized protein</fullName>
    </submittedName>
</protein>
<evidence type="ECO:0000256" key="1">
    <source>
        <dbReference type="SAM" id="SignalP"/>
    </source>
</evidence>
<keyword evidence="1" id="KW-0732">Signal</keyword>
<sequence>MHYRTSCWTTRSRLLAPLILTVTVFFSNARVYSQTSCLEIGFIHNLNTSTEEKGAFYNPGITQDTYHTVTPVGTTVSTLVHDVQKVLICTSPPSGFFRTFAFDGTKSTSGFYGDPAFTIIVPNGSMVMVSFPHRILKRFVNVCETPGLV</sequence>
<keyword evidence="3" id="KW-1185">Reference proteome</keyword>
<reference evidence="2 3" key="1">
    <citation type="journal article" date="2023" name="Sci. Data">
        <title>Genome assembly of the Korean intertidal mud-creeper Batillaria attramentaria.</title>
        <authorList>
            <person name="Patra A.K."/>
            <person name="Ho P.T."/>
            <person name="Jun S."/>
            <person name="Lee S.J."/>
            <person name="Kim Y."/>
            <person name="Won Y.J."/>
        </authorList>
    </citation>
    <scope>NUCLEOTIDE SEQUENCE [LARGE SCALE GENOMIC DNA]</scope>
    <source>
        <strain evidence="2">Wonlab-2016</strain>
    </source>
</reference>
<dbReference type="AlphaFoldDB" id="A0ABD0K0A2"/>
<feature type="chain" id="PRO_5044861454" evidence="1">
    <location>
        <begin position="30"/>
        <end position="149"/>
    </location>
</feature>
<comment type="caution">
    <text evidence="2">The sequence shown here is derived from an EMBL/GenBank/DDBJ whole genome shotgun (WGS) entry which is preliminary data.</text>
</comment>
<accession>A0ABD0K0A2</accession>
<dbReference type="Proteomes" id="UP001519460">
    <property type="component" value="Unassembled WGS sequence"/>
</dbReference>
<evidence type="ECO:0000313" key="3">
    <source>
        <dbReference type="Proteomes" id="UP001519460"/>
    </source>
</evidence>
<organism evidence="2 3">
    <name type="scientific">Batillaria attramentaria</name>
    <dbReference type="NCBI Taxonomy" id="370345"/>
    <lineage>
        <taxon>Eukaryota</taxon>
        <taxon>Metazoa</taxon>
        <taxon>Spiralia</taxon>
        <taxon>Lophotrochozoa</taxon>
        <taxon>Mollusca</taxon>
        <taxon>Gastropoda</taxon>
        <taxon>Caenogastropoda</taxon>
        <taxon>Sorbeoconcha</taxon>
        <taxon>Cerithioidea</taxon>
        <taxon>Batillariidae</taxon>
        <taxon>Batillaria</taxon>
    </lineage>
</organism>
<proteinExistence type="predicted"/>